<dbReference type="eggNOG" id="COG3749">
    <property type="taxonomic scope" value="Bacteria"/>
</dbReference>
<name>A0A095VQC3_9GAMM</name>
<evidence type="ECO:0000313" key="2">
    <source>
        <dbReference type="Proteomes" id="UP000029640"/>
    </source>
</evidence>
<dbReference type="HOGENOM" id="CLU_115811_1_0_6"/>
<protein>
    <submittedName>
        <fullName evidence="1">Oxidoreductase probably involved in sulfite reduction</fullName>
    </submittedName>
</protein>
<comment type="caution">
    <text evidence="1">The sequence shown here is derived from an EMBL/GenBank/DDBJ whole genome shotgun (WGS) entry which is preliminary data.</text>
</comment>
<organism evidence="1 2">
    <name type="scientific">Pseudohaliea rubra DSM 19751</name>
    <dbReference type="NCBI Taxonomy" id="1265313"/>
    <lineage>
        <taxon>Bacteria</taxon>
        <taxon>Pseudomonadati</taxon>
        <taxon>Pseudomonadota</taxon>
        <taxon>Gammaproteobacteria</taxon>
        <taxon>Cellvibrionales</taxon>
        <taxon>Halieaceae</taxon>
        <taxon>Pseudohaliea</taxon>
    </lineage>
</organism>
<accession>A0A095VQC3</accession>
<dbReference type="EMBL" id="AUVB01000054">
    <property type="protein sequence ID" value="KGE03560.1"/>
    <property type="molecule type" value="Genomic_DNA"/>
</dbReference>
<gene>
    <name evidence="1" type="ORF">HRUBRA_01939</name>
</gene>
<dbReference type="STRING" id="1265313.HRUBRA_01939"/>
<dbReference type="AlphaFoldDB" id="A0A095VQC3"/>
<reference evidence="1 2" key="1">
    <citation type="journal article" date="2014" name="Genome Announc.">
        <title>Genome Sequence of Gammaproteobacterial Pseudohaliea rubra Type Strain DSM 19751, Isolated from Coastal Seawater of the Mediterranean Sea.</title>
        <authorList>
            <person name="Spring S."/>
            <person name="Fiebig A."/>
            <person name="Riedel T."/>
            <person name="Goker M."/>
            <person name="Klenk H.P."/>
        </authorList>
    </citation>
    <scope>NUCLEOTIDE SEQUENCE [LARGE SCALE GENOMIC DNA]</scope>
    <source>
        <strain evidence="1 2">DSM 19751</strain>
    </source>
</reference>
<dbReference type="PIRSF" id="PIRSF030820">
    <property type="entry name" value="UCP030820"/>
    <property type="match status" value="1"/>
</dbReference>
<dbReference type="PATRIC" id="fig|1265313.6.peg.1918"/>
<sequence>MRVALLRDGAIVADDWLPPAEQSPNDGEARILTLTQWQGAACPGDAAVQLEAGDDLEPLLAALAGLPLVAVHFASFTDGRGFSLARRLREAGFIGELRARGQLLPDQAQYLQRCGFNALEFTDPERLAQAQERLSVFSNGYQGAADQPLPLFRRRA</sequence>
<dbReference type="Pfam" id="PF06073">
    <property type="entry name" value="DUF934"/>
    <property type="match status" value="1"/>
</dbReference>
<evidence type="ECO:0000313" key="1">
    <source>
        <dbReference type="EMBL" id="KGE03560.1"/>
    </source>
</evidence>
<dbReference type="Proteomes" id="UP000029640">
    <property type="component" value="Unassembled WGS sequence"/>
</dbReference>
<proteinExistence type="predicted"/>
<keyword evidence="2" id="KW-1185">Reference proteome</keyword>
<dbReference type="InterPro" id="IPR008318">
    <property type="entry name" value="UCP030820"/>
</dbReference>